<dbReference type="EMBL" id="BJHX01000002">
    <property type="protein sequence ID" value="GDY69773.1"/>
    <property type="molecule type" value="Genomic_DNA"/>
</dbReference>
<dbReference type="OMA" id="WSVFFQT"/>
<evidence type="ECO:0000313" key="2">
    <source>
        <dbReference type="EMBL" id="GDY69773.1"/>
    </source>
</evidence>
<dbReference type="AlphaFoldDB" id="A0A4D4MCZ4"/>
<dbReference type="Proteomes" id="UP000299211">
    <property type="component" value="Unassembled WGS sequence"/>
</dbReference>
<organism evidence="2 5">
    <name type="scientific">Streptomyces avermitilis</name>
    <dbReference type="NCBI Taxonomy" id="33903"/>
    <lineage>
        <taxon>Bacteria</taxon>
        <taxon>Bacillati</taxon>
        <taxon>Actinomycetota</taxon>
        <taxon>Actinomycetes</taxon>
        <taxon>Kitasatosporales</taxon>
        <taxon>Streptomycetaceae</taxon>
        <taxon>Streptomyces</taxon>
    </lineage>
</organism>
<gene>
    <name evidence="2" type="ORF">SAV14893_091660</name>
    <name evidence="3" type="ORF">SAV31267_095250</name>
</gene>
<dbReference type="GeneID" id="41537554"/>
<dbReference type="InterPro" id="IPR025351">
    <property type="entry name" value="Pvc16_N"/>
</dbReference>
<proteinExistence type="predicted"/>
<dbReference type="Pfam" id="PF14065">
    <property type="entry name" value="Pvc16_N"/>
    <property type="match status" value="1"/>
</dbReference>
<evidence type="ECO:0000313" key="4">
    <source>
        <dbReference type="Proteomes" id="UP000299211"/>
    </source>
</evidence>
<name>A0A4D4MCZ4_STRAX</name>
<evidence type="ECO:0000313" key="5">
    <source>
        <dbReference type="Proteomes" id="UP000302139"/>
    </source>
</evidence>
<feature type="domain" description="Pvc16 N-terminal" evidence="1">
    <location>
        <begin position="9"/>
        <end position="184"/>
    </location>
</feature>
<reference evidence="2 5" key="2">
    <citation type="submission" date="2019-04" db="EMBL/GenBank/DDBJ databases">
        <title>Draft genome sequences of Streptomyces avermitilis NBRC 14893.</title>
        <authorList>
            <person name="Komaki H."/>
            <person name="Tamura T."/>
            <person name="Hosoyama A."/>
        </authorList>
    </citation>
    <scope>NUCLEOTIDE SEQUENCE [LARGE SCALE GENOMIC DNA]</scope>
    <source>
        <strain evidence="2 5">NBRC 14893</strain>
    </source>
</reference>
<sequence>MSNSLALAAVTATLRARLFSRLGGPQVTVAPPNKAPDAASGDHVNLFLYRADLNPAFRNADPPGWQPGESPKPVLPLVLHYLLAAYSNDEGKAHELLGAAMLALHDAPVLSGDEIRAATATALPGSDLHLQPERVKITQETLSQDDIAKMWTAFGTPFRMSSAYQVTAVLIDSALPGAAPMPVLRRGADGRGPLARPGTGSPALLGIRYAAAGQVGALPGEQVALLVENLPAVALTARLRHLRVTQSVNVPLATPATGASEVALTLPATGLPAGLWAVDLGPAAGGSVRTNELALGVTPAVTALAAAAAGGTPVRTKVTVTAAQPVLPGQQAAVLVGARQLAVGLLTAAAKPVSVTAVLPSGKTRVRLRVDGVDSEIVDRAHGTFRTGPTVEVTIP</sequence>
<dbReference type="Proteomes" id="UP000302139">
    <property type="component" value="Unassembled WGS sequence"/>
</dbReference>
<dbReference type="RefSeq" id="WP_010981821.1">
    <property type="nucleotide sequence ID" value="NZ_BAABTN010000037.1"/>
</dbReference>
<evidence type="ECO:0000313" key="3">
    <source>
        <dbReference type="EMBL" id="GDY80040.1"/>
    </source>
</evidence>
<comment type="caution">
    <text evidence="2">The sequence shown here is derived from an EMBL/GenBank/DDBJ whole genome shotgun (WGS) entry which is preliminary data.</text>
</comment>
<dbReference type="EMBL" id="BJHY01000002">
    <property type="protein sequence ID" value="GDY80040.1"/>
    <property type="molecule type" value="Genomic_DNA"/>
</dbReference>
<accession>A0A4D4MCZ4</accession>
<evidence type="ECO:0000259" key="1">
    <source>
        <dbReference type="Pfam" id="PF14065"/>
    </source>
</evidence>
<protein>
    <recommendedName>
        <fullName evidence="1">Pvc16 N-terminal domain-containing protein</fullName>
    </recommendedName>
</protein>
<dbReference type="STRING" id="33903.AQJ43_29760"/>
<reference evidence="3 4" key="1">
    <citation type="submission" date="2019-04" db="EMBL/GenBank/DDBJ databases">
        <title>Draft genome sequences of Streptomyces avermitilis ATCC 31267.</title>
        <authorList>
            <person name="Komaki H."/>
            <person name="Tamura T."/>
            <person name="Hosoyama A."/>
        </authorList>
    </citation>
    <scope>NUCLEOTIDE SEQUENCE [LARGE SCALE GENOMIC DNA]</scope>
    <source>
        <strain evidence="3 4">ATCC 31267</strain>
    </source>
</reference>